<dbReference type="EMBL" id="RBNL01002419">
    <property type="protein sequence ID" value="RML72931.1"/>
    <property type="molecule type" value="Genomic_DNA"/>
</dbReference>
<name>A0A3M2YAD2_PSEYM</name>
<dbReference type="AlphaFoldDB" id="A0A3M2YAD2"/>
<organism evidence="1 2">
    <name type="scientific">Pseudomonas syringae pv. maculicola</name>
    <dbReference type="NCBI Taxonomy" id="59511"/>
    <lineage>
        <taxon>Bacteria</taxon>
        <taxon>Pseudomonadati</taxon>
        <taxon>Pseudomonadota</taxon>
        <taxon>Gammaproteobacteria</taxon>
        <taxon>Pseudomonadales</taxon>
        <taxon>Pseudomonadaceae</taxon>
        <taxon>Pseudomonas</taxon>
    </lineage>
</organism>
<protein>
    <submittedName>
        <fullName evidence="1">Uncharacterized protein</fullName>
    </submittedName>
</protein>
<proteinExistence type="predicted"/>
<comment type="caution">
    <text evidence="1">The sequence shown here is derived from an EMBL/GenBank/DDBJ whole genome shotgun (WGS) entry which is preliminary data.</text>
</comment>
<accession>A0A3M2YAD2</accession>
<reference evidence="1 2" key="1">
    <citation type="submission" date="2018-08" db="EMBL/GenBank/DDBJ databases">
        <title>Recombination of ecologically and evolutionarily significant loci maintains genetic cohesion in the Pseudomonas syringae species complex.</title>
        <authorList>
            <person name="Dillon M."/>
            <person name="Thakur S."/>
            <person name="Almeida R.N.D."/>
            <person name="Weir B.S."/>
            <person name="Guttman D.S."/>
        </authorList>
    </citation>
    <scope>NUCLEOTIDE SEQUENCE [LARGE SCALE GENOMIC DNA]</scope>
    <source>
        <strain evidence="1 2">88_10</strain>
    </source>
</reference>
<evidence type="ECO:0000313" key="2">
    <source>
        <dbReference type="Proteomes" id="UP000282378"/>
    </source>
</evidence>
<dbReference type="Proteomes" id="UP000282378">
    <property type="component" value="Unassembled WGS sequence"/>
</dbReference>
<gene>
    <name evidence="1" type="ORF">APX70_200574</name>
</gene>
<evidence type="ECO:0000313" key="1">
    <source>
        <dbReference type="EMBL" id="RML72931.1"/>
    </source>
</evidence>
<sequence>MAYCSSLMCASGEAAWLIPGSRRVARLNAMRALFMIFLKVDG</sequence>